<comment type="caution">
    <text evidence="2">The sequence shown here is derived from an EMBL/GenBank/DDBJ whole genome shotgun (WGS) entry which is preliminary data.</text>
</comment>
<sequence length="197" mass="21872">MSDLATDRRDVVRIRGWMPGGLMAMSSSGFDVEEAFWGYTISHAGGPRLALVLVQFLVLLTGALCAASGMTLLLLSPVSDIVFRSPLIFGCFAFSLLLMWYATRGLSSRYEIDTHRSELRRVVLNRTGLLTIQARYGFDSIANVYAEAVNDQTSRLYVRFRNGPGRIVVASGKPEDLEPLSVRLRRDMVLGVVQRNP</sequence>
<protein>
    <recommendedName>
        <fullName evidence="4">DUF304 domain-containing protein</fullName>
    </recommendedName>
</protein>
<evidence type="ECO:0000313" key="2">
    <source>
        <dbReference type="EMBL" id="MCB5197826.1"/>
    </source>
</evidence>
<evidence type="ECO:0000313" key="3">
    <source>
        <dbReference type="Proteomes" id="UP001138961"/>
    </source>
</evidence>
<accession>A0ABS8BQS3</accession>
<dbReference type="EMBL" id="JAJATZ010000001">
    <property type="protein sequence ID" value="MCB5197826.1"/>
    <property type="molecule type" value="Genomic_DNA"/>
</dbReference>
<keyword evidence="3" id="KW-1185">Reference proteome</keyword>
<feature type="transmembrane region" description="Helical" evidence="1">
    <location>
        <begin position="81"/>
        <end position="102"/>
    </location>
</feature>
<dbReference type="RefSeq" id="WP_226746907.1">
    <property type="nucleotide sequence ID" value="NZ_JAJATZ010000001.1"/>
</dbReference>
<keyword evidence="1" id="KW-0812">Transmembrane</keyword>
<name>A0ABS8BQS3_9RHOB</name>
<dbReference type="Proteomes" id="UP001138961">
    <property type="component" value="Unassembled WGS sequence"/>
</dbReference>
<evidence type="ECO:0008006" key="4">
    <source>
        <dbReference type="Google" id="ProtNLM"/>
    </source>
</evidence>
<gene>
    <name evidence="2" type="ORF">LGQ03_01090</name>
</gene>
<proteinExistence type="predicted"/>
<keyword evidence="1" id="KW-0472">Membrane</keyword>
<keyword evidence="1" id="KW-1133">Transmembrane helix</keyword>
<feature type="transmembrane region" description="Helical" evidence="1">
    <location>
        <begin position="49"/>
        <end position="75"/>
    </location>
</feature>
<reference evidence="2" key="1">
    <citation type="submission" date="2021-10" db="EMBL/GenBank/DDBJ databases">
        <title>Loktanella gaetbuli sp. nov., isolated from a tidal flat.</title>
        <authorList>
            <person name="Park S."/>
            <person name="Yoon J.-H."/>
        </authorList>
    </citation>
    <scope>NUCLEOTIDE SEQUENCE</scope>
    <source>
        <strain evidence="2">TSTF-M6</strain>
    </source>
</reference>
<organism evidence="2 3">
    <name type="scientific">Loktanella gaetbuli</name>
    <dbReference type="NCBI Taxonomy" id="2881335"/>
    <lineage>
        <taxon>Bacteria</taxon>
        <taxon>Pseudomonadati</taxon>
        <taxon>Pseudomonadota</taxon>
        <taxon>Alphaproteobacteria</taxon>
        <taxon>Rhodobacterales</taxon>
        <taxon>Roseobacteraceae</taxon>
        <taxon>Loktanella</taxon>
    </lineage>
</organism>
<evidence type="ECO:0000256" key="1">
    <source>
        <dbReference type="SAM" id="Phobius"/>
    </source>
</evidence>